<name>A0A401PXC6_SCYTO</name>
<gene>
    <name evidence="1" type="ORF">scyTo_0017656</name>
</gene>
<protein>
    <recommendedName>
        <fullName evidence="3">RGS domain-containing protein</fullName>
    </recommendedName>
</protein>
<dbReference type="InterPro" id="IPR042651">
    <property type="entry name" value="Rgs22"/>
</dbReference>
<dbReference type="EMBL" id="BFAA01011646">
    <property type="protein sequence ID" value="GCB77789.1"/>
    <property type="molecule type" value="Genomic_DNA"/>
</dbReference>
<feature type="non-terminal residue" evidence="1">
    <location>
        <position position="1"/>
    </location>
</feature>
<evidence type="ECO:0000313" key="2">
    <source>
        <dbReference type="Proteomes" id="UP000288216"/>
    </source>
</evidence>
<accession>A0A401PXC6</accession>
<reference evidence="1 2" key="1">
    <citation type="journal article" date="2018" name="Nat. Ecol. Evol.">
        <title>Shark genomes provide insights into elasmobranch evolution and the origin of vertebrates.</title>
        <authorList>
            <person name="Hara Y"/>
            <person name="Yamaguchi K"/>
            <person name="Onimaru K"/>
            <person name="Kadota M"/>
            <person name="Koyanagi M"/>
            <person name="Keeley SD"/>
            <person name="Tatsumi K"/>
            <person name="Tanaka K"/>
            <person name="Motone F"/>
            <person name="Kageyama Y"/>
            <person name="Nozu R"/>
            <person name="Adachi N"/>
            <person name="Nishimura O"/>
            <person name="Nakagawa R"/>
            <person name="Tanegashima C"/>
            <person name="Kiyatake I"/>
            <person name="Matsumoto R"/>
            <person name="Murakumo K"/>
            <person name="Nishida K"/>
            <person name="Terakita A"/>
            <person name="Kuratani S"/>
            <person name="Sato K"/>
            <person name="Hyodo S Kuraku.S."/>
        </authorList>
    </citation>
    <scope>NUCLEOTIDE SEQUENCE [LARGE SCALE GENOMIC DNA]</scope>
</reference>
<comment type="caution">
    <text evidence="1">The sequence shown here is derived from an EMBL/GenBank/DDBJ whole genome shotgun (WGS) entry which is preliminary data.</text>
</comment>
<dbReference type="GO" id="GO:0005737">
    <property type="term" value="C:cytoplasm"/>
    <property type="evidence" value="ECO:0007669"/>
    <property type="project" value="TreeGrafter"/>
</dbReference>
<dbReference type="GO" id="GO:0005634">
    <property type="term" value="C:nucleus"/>
    <property type="evidence" value="ECO:0007669"/>
    <property type="project" value="TreeGrafter"/>
</dbReference>
<evidence type="ECO:0008006" key="3">
    <source>
        <dbReference type="Google" id="ProtNLM"/>
    </source>
</evidence>
<proteinExistence type="predicted"/>
<dbReference type="PANTHER" id="PTHR46583:SF1">
    <property type="entry name" value="REGULATOR OF G-PROTEIN SIGNALING 22"/>
    <property type="match status" value="1"/>
</dbReference>
<dbReference type="Proteomes" id="UP000288216">
    <property type="component" value="Unassembled WGS sequence"/>
</dbReference>
<dbReference type="AlphaFoldDB" id="A0A401PXC6"/>
<keyword evidence="2" id="KW-1185">Reference proteome</keyword>
<dbReference type="STRING" id="75743.A0A401PXC6"/>
<sequence>CLDREQGVAWVKNERLPAFLQSDCYFEYRLSKLLSQLECNTGPGTPEIDCTYHPWILESEEQPMPKVADKVEVAMKELYICLGEVIANLPGCQCT</sequence>
<organism evidence="1 2">
    <name type="scientific">Scyliorhinus torazame</name>
    <name type="common">Cloudy catshark</name>
    <name type="synonym">Catulus torazame</name>
    <dbReference type="NCBI Taxonomy" id="75743"/>
    <lineage>
        <taxon>Eukaryota</taxon>
        <taxon>Metazoa</taxon>
        <taxon>Chordata</taxon>
        <taxon>Craniata</taxon>
        <taxon>Vertebrata</taxon>
        <taxon>Chondrichthyes</taxon>
        <taxon>Elasmobranchii</taxon>
        <taxon>Galeomorphii</taxon>
        <taxon>Galeoidea</taxon>
        <taxon>Carcharhiniformes</taxon>
        <taxon>Scyliorhinidae</taxon>
        <taxon>Scyliorhinus</taxon>
    </lineage>
</organism>
<evidence type="ECO:0000313" key="1">
    <source>
        <dbReference type="EMBL" id="GCB77789.1"/>
    </source>
</evidence>
<dbReference type="PANTHER" id="PTHR46583">
    <property type="entry name" value="REGULATOR OF G-PROTEIN SIGNALING 22"/>
    <property type="match status" value="1"/>
</dbReference>
<dbReference type="GO" id="GO:0009966">
    <property type="term" value="P:regulation of signal transduction"/>
    <property type="evidence" value="ECO:0007669"/>
    <property type="project" value="InterPro"/>
</dbReference>
<dbReference type="OrthoDB" id="10013157at2759"/>
<dbReference type="GO" id="GO:0001965">
    <property type="term" value="F:G-protein alpha-subunit binding"/>
    <property type="evidence" value="ECO:0007669"/>
    <property type="project" value="InterPro"/>
</dbReference>